<feature type="domain" description="Thiamine pyrophosphate enzyme N-terminal TPP-binding" evidence="8">
    <location>
        <begin position="5"/>
        <end position="93"/>
    </location>
</feature>
<dbReference type="InterPro" id="IPR029061">
    <property type="entry name" value="THDP-binding"/>
</dbReference>
<evidence type="ECO:0000259" key="8">
    <source>
        <dbReference type="Pfam" id="PF02776"/>
    </source>
</evidence>
<dbReference type="InterPro" id="IPR051818">
    <property type="entry name" value="TPP_dependent_decarboxylase"/>
</dbReference>
<dbReference type="GO" id="GO:0030976">
    <property type="term" value="F:thiamine pyrophosphate binding"/>
    <property type="evidence" value="ECO:0007669"/>
    <property type="project" value="InterPro"/>
</dbReference>
<keyword evidence="1" id="KW-0174">Coenzyme M biosynthesis</keyword>
<organism evidence="9 10">
    <name type="scientific">Geoglobus acetivorans</name>
    <dbReference type="NCBI Taxonomy" id="565033"/>
    <lineage>
        <taxon>Archaea</taxon>
        <taxon>Methanobacteriati</taxon>
        <taxon>Methanobacteriota</taxon>
        <taxon>Archaeoglobi</taxon>
        <taxon>Archaeoglobales</taxon>
        <taxon>Archaeoglobaceae</taxon>
        <taxon>Geoglobus</taxon>
    </lineage>
</organism>
<proteinExistence type="predicted"/>
<dbReference type="InterPro" id="IPR022502">
    <property type="entry name" value="Sulfopyruvate_deCO2ase_alpha"/>
</dbReference>
<dbReference type="EC" id="4.1.1.79" evidence="5"/>
<dbReference type="PANTHER" id="PTHR42818:SF1">
    <property type="entry name" value="SULFOPYRUVATE DECARBOXYLASE"/>
    <property type="match status" value="1"/>
</dbReference>
<keyword evidence="2" id="KW-0210">Decarboxylase</keyword>
<keyword evidence="3" id="KW-0786">Thiamine pyrophosphate</keyword>
<evidence type="ECO:0000256" key="6">
    <source>
        <dbReference type="ARBA" id="ARBA00048551"/>
    </source>
</evidence>
<dbReference type="Pfam" id="PF02776">
    <property type="entry name" value="TPP_enzyme_N"/>
    <property type="match status" value="1"/>
</dbReference>
<evidence type="ECO:0000256" key="1">
    <source>
        <dbReference type="ARBA" id="ARBA00022545"/>
    </source>
</evidence>
<accession>A0A0A7GDT8</accession>
<dbReference type="CDD" id="cd07035">
    <property type="entry name" value="TPP_PYR_POX_like"/>
    <property type="match status" value="1"/>
</dbReference>
<dbReference type="KEGG" id="gac:GACE_0967"/>
<evidence type="ECO:0000313" key="9">
    <source>
        <dbReference type="EMBL" id="AIY90013.1"/>
    </source>
</evidence>
<evidence type="ECO:0000256" key="3">
    <source>
        <dbReference type="ARBA" id="ARBA00023052"/>
    </source>
</evidence>
<dbReference type="PANTHER" id="PTHR42818">
    <property type="entry name" value="SULFOPYRUVATE DECARBOXYLASE SUBUNIT ALPHA"/>
    <property type="match status" value="1"/>
</dbReference>
<dbReference type="AlphaFoldDB" id="A0A0A7GDT8"/>
<evidence type="ECO:0000256" key="5">
    <source>
        <dbReference type="ARBA" id="ARBA00038875"/>
    </source>
</evidence>
<dbReference type="Gene3D" id="3.40.50.970">
    <property type="match status" value="2"/>
</dbReference>
<dbReference type="Pfam" id="PF02775">
    <property type="entry name" value="TPP_enzyme_C"/>
    <property type="match status" value="1"/>
</dbReference>
<evidence type="ECO:0000256" key="2">
    <source>
        <dbReference type="ARBA" id="ARBA00022793"/>
    </source>
</evidence>
<keyword evidence="4" id="KW-0456">Lyase</keyword>
<keyword evidence="9" id="KW-0670">Pyruvate</keyword>
<dbReference type="EMBL" id="CP009552">
    <property type="protein sequence ID" value="AIY90013.1"/>
    <property type="molecule type" value="Genomic_DNA"/>
</dbReference>
<evidence type="ECO:0000259" key="7">
    <source>
        <dbReference type="Pfam" id="PF02775"/>
    </source>
</evidence>
<dbReference type="GO" id="GO:0019295">
    <property type="term" value="P:coenzyme M biosynthetic process"/>
    <property type="evidence" value="ECO:0007669"/>
    <property type="project" value="UniProtKB-KW"/>
</dbReference>
<dbReference type="GO" id="GO:0050545">
    <property type="term" value="F:sulfopyruvate decarboxylase activity"/>
    <property type="evidence" value="ECO:0007669"/>
    <property type="project" value="UniProtKB-EC"/>
</dbReference>
<sequence length="361" mass="39518">MIEDEVAARIKSAGITHTLYLPCERIKLLISKLQDNFESVPLSREEEGVGISAGLYLAGQKPLMVIQSSGFGNMVNALLSLTETYRLPLPILISWRGVFGEKIEAQRPMGRKIRSMLNALGIHYTVFDGNNSEDIENTISTAYEENKITAVLLKPDIWSRSEDLAFEPKSFETRKVEVPGGKARYTRYELIQGMKGFLEGKIVVSNIGYPSRELYHVIDQPTNFYMLGSMGLATSIALGINLTGRQVVSIDGDGSILMNPSTIFTAGLLSEGGLKIIAIDNSAYGSTGNQTTATIRADLSLLGISAGLETFRAVTPDQITFHASRPETMFIHALAKPGNARVGTIPLSPEEIRDRFMEAIK</sequence>
<dbReference type="RefSeq" id="WP_048091608.1">
    <property type="nucleotide sequence ID" value="NZ_CP009552.1"/>
</dbReference>
<gene>
    <name evidence="9" type="ORF">GACE_0967</name>
</gene>
<dbReference type="Proteomes" id="UP000030624">
    <property type="component" value="Chromosome"/>
</dbReference>
<dbReference type="STRING" id="565033.GACE_0967"/>
<dbReference type="InterPro" id="IPR012001">
    <property type="entry name" value="Thiamin_PyroP_enz_TPP-bd_dom"/>
</dbReference>
<dbReference type="InterPro" id="IPR011766">
    <property type="entry name" value="TPP_enzyme_TPP-bd"/>
</dbReference>
<reference evidence="9 10" key="1">
    <citation type="journal article" date="2015" name="Appl. Environ. Microbiol.">
        <title>The Geoglobus acetivorans genome: Fe(III) reduction, acetate utilization, autotrophic growth, and degradation of aromatic compounds in a hyperthermophilic archaeon.</title>
        <authorList>
            <person name="Mardanov A.V."/>
            <person name="Slododkina G.B."/>
            <person name="Slobodkin A.I."/>
            <person name="Beletsky A.V."/>
            <person name="Gavrilov S.N."/>
            <person name="Kublanov I.V."/>
            <person name="Bonch-Osmolovskaya E.A."/>
            <person name="Skryabin K.G."/>
            <person name="Ravin N.V."/>
        </authorList>
    </citation>
    <scope>NUCLEOTIDE SEQUENCE [LARGE SCALE GENOMIC DNA]</scope>
    <source>
        <strain evidence="9 10">SBH6</strain>
    </source>
</reference>
<evidence type="ECO:0000313" key="10">
    <source>
        <dbReference type="Proteomes" id="UP000030624"/>
    </source>
</evidence>
<dbReference type="HOGENOM" id="CLU_042853_0_0_2"/>
<dbReference type="SUPFAM" id="SSF52518">
    <property type="entry name" value="Thiamin diphosphate-binding fold (THDP-binding)"/>
    <property type="match status" value="2"/>
</dbReference>
<dbReference type="GeneID" id="24797557"/>
<name>A0A0A7GDT8_GEOAI</name>
<dbReference type="eggNOG" id="arCOG01614">
    <property type="taxonomic scope" value="Archaea"/>
</dbReference>
<evidence type="ECO:0000256" key="4">
    <source>
        <dbReference type="ARBA" id="ARBA00023239"/>
    </source>
</evidence>
<dbReference type="NCBIfam" id="TIGR03845">
    <property type="entry name" value="sulfopyru_alph"/>
    <property type="match status" value="1"/>
</dbReference>
<feature type="domain" description="Thiamine pyrophosphate enzyme TPP-binding" evidence="7">
    <location>
        <begin position="220"/>
        <end position="294"/>
    </location>
</feature>
<protein>
    <recommendedName>
        <fullName evidence="5">sulfopyruvate decarboxylase</fullName>
        <ecNumber evidence="5">4.1.1.79</ecNumber>
    </recommendedName>
</protein>
<comment type="catalytic activity">
    <reaction evidence="6">
        <text>3-sulfopyruvate + H(+) = sulfoacetaldehyde + CO2</text>
        <dbReference type="Rhea" id="RHEA:20948"/>
        <dbReference type="ChEBI" id="CHEBI:15378"/>
        <dbReference type="ChEBI" id="CHEBI:16526"/>
        <dbReference type="ChEBI" id="CHEBI:57940"/>
        <dbReference type="ChEBI" id="CHEBI:58246"/>
        <dbReference type="EC" id="4.1.1.79"/>
    </reaction>
</comment>